<feature type="region of interest" description="Disordered" evidence="1">
    <location>
        <begin position="900"/>
        <end position="926"/>
    </location>
</feature>
<gene>
    <name evidence="2" type="ORF">TR121576</name>
</gene>
<dbReference type="AlphaFoldDB" id="A0A0X3PGE3"/>
<organism evidence="2">
    <name type="scientific">Schistocephalus solidus</name>
    <name type="common">Tapeworm</name>
    <dbReference type="NCBI Taxonomy" id="70667"/>
    <lineage>
        <taxon>Eukaryota</taxon>
        <taxon>Metazoa</taxon>
        <taxon>Spiralia</taxon>
        <taxon>Lophotrochozoa</taxon>
        <taxon>Platyhelminthes</taxon>
        <taxon>Cestoda</taxon>
        <taxon>Eucestoda</taxon>
        <taxon>Diphyllobothriidea</taxon>
        <taxon>Diphyllobothriidae</taxon>
        <taxon>Schistocephalus</taxon>
    </lineage>
</organism>
<evidence type="ECO:0000256" key="1">
    <source>
        <dbReference type="SAM" id="MobiDB-lite"/>
    </source>
</evidence>
<sequence length="1004" mass="110278">MSQHLSDTQFPSWWDIHTHRANPLCRMAVLRSAYGNGRAMVADWGRTGSCHIINENENLKVHEQISTSLAGELHFAGCPRPLLQARYHLSEWSPARLEEWLLSSSAAHATARDFGIAQLLDDAVFGRQACAAFLAAKFFGTVRKNIPPLIPPQRVTRRKRTPTQASTTAAAISEKTRRFLSQVDQLANTALNDDCSDASLENVVITLTRELGHTRRLNSPPQLQLSPETPSNLIRSAKRLRLSLGSTTTASFPPLLKPTIVKMLNLPSSAQESRQLRRYLGLDEFQAPIDFRDSETELSTRRRKSRVSAFKDKARALKEISKGLDPFLLCQAGRRVESGFLGRGCVRICENGQCGSAPVAFWAPPLPLRYHKRTAPHIYSAPLDELTPLSSGSLAAFQLPEEFCSSSICELETLELTNSKYYILARSTSGQVFNCTASYEYGPSLDEEDEGVGSRWNLLSADYLQPPELTYKVNSVAICPWRPRTSSNLRHLDWVVAGRRCGPPSGAFSLCHLGVVELFDCKTNSRSWCGQVPLDCPGENITSEMVGVTSASSITVSDGANIDEQEILWYPNHAVYDDLLGYCSEVIRSRHQRRLTPEQVLRRAELDFQLSHASTWLRVGFGGWPGLLALTTPKRLLTLDTRLPSYAAVAAELLNLNESSVQLGRGRLFNPAESIFQAEPSWLSNVYAVLATDYNCLLVDSRMAGRPVLHWSHALRAPLAYTDWCEFGGQNAPTAANLPAQTMLVSASQFPFEVTVTGLNLGSTTESGKVLPPQVVGPALSGGSPWEMLARVPSNLPARLLSPDLFAQHISVACIGIAVRALPDGRGLQALSLSSAGDLFSHDWFLAPADARTAYEEGLHGTRAWFTNFHSRTKKSADKSTSTEYSRLVDALLSEEENAESRRTNALLADGSADGAVETKEGSDAETTNYLPQTCAEFYPSVMGSPTAEGQMELLADLWELWQPNCEGPRALSAARLSEEKKRQVLLDDLLAAAAKRTLGATQP</sequence>
<proteinExistence type="predicted"/>
<accession>A0A0X3PGE3</accession>
<name>A0A0X3PGE3_SCHSO</name>
<dbReference type="EMBL" id="GEEE01012210">
    <property type="protein sequence ID" value="JAP51015.1"/>
    <property type="molecule type" value="Transcribed_RNA"/>
</dbReference>
<protein>
    <submittedName>
        <fullName evidence="2">Uncharacterized protein</fullName>
    </submittedName>
</protein>
<evidence type="ECO:0000313" key="2">
    <source>
        <dbReference type="EMBL" id="JAP51015.1"/>
    </source>
</evidence>
<reference evidence="2" key="1">
    <citation type="submission" date="2016-01" db="EMBL/GenBank/DDBJ databases">
        <title>Reference transcriptome for the parasite Schistocephalus solidus: insights into the molecular evolution of parasitism.</title>
        <authorList>
            <person name="Hebert F.O."/>
            <person name="Grambauer S."/>
            <person name="Barber I."/>
            <person name="Landry C.R."/>
            <person name="Aubin-Horth N."/>
        </authorList>
    </citation>
    <scope>NUCLEOTIDE SEQUENCE</scope>
</reference>